<keyword evidence="1" id="KW-1133">Transmembrane helix</keyword>
<reference evidence="2" key="2">
    <citation type="submission" date="2021-09" db="EMBL/GenBank/DDBJ databases">
        <authorList>
            <person name="Jia N."/>
            <person name="Wang J."/>
            <person name="Shi W."/>
            <person name="Du L."/>
            <person name="Sun Y."/>
            <person name="Zhan W."/>
            <person name="Jiang J."/>
            <person name="Wang Q."/>
            <person name="Zhang B."/>
            <person name="Ji P."/>
            <person name="Sakyi L.B."/>
            <person name="Cui X."/>
            <person name="Yuan T."/>
            <person name="Jiang B."/>
            <person name="Yang W."/>
            <person name="Lam T.T.-Y."/>
            <person name="Chang Q."/>
            <person name="Ding S."/>
            <person name="Wang X."/>
            <person name="Zhu J."/>
            <person name="Ruan X."/>
            <person name="Zhao L."/>
            <person name="Wei J."/>
            <person name="Que T."/>
            <person name="Du C."/>
            <person name="Cheng J."/>
            <person name="Dai P."/>
            <person name="Han X."/>
            <person name="Huang E."/>
            <person name="Gao Y."/>
            <person name="Liu J."/>
            <person name="Shao H."/>
            <person name="Ye R."/>
            <person name="Li L."/>
            <person name="Wei W."/>
            <person name="Wang X."/>
            <person name="Wang C."/>
            <person name="Huo Q."/>
            <person name="Li W."/>
            <person name="Guo W."/>
            <person name="Chen H."/>
            <person name="Chen S."/>
            <person name="Zhou L."/>
            <person name="Zhou L."/>
            <person name="Ni X."/>
            <person name="Tian J."/>
            <person name="Zhou Y."/>
            <person name="Sheng Y."/>
            <person name="Liu T."/>
            <person name="Pan Y."/>
            <person name="Xia L."/>
            <person name="Li J."/>
            <person name="Zhao F."/>
            <person name="Cao W."/>
        </authorList>
    </citation>
    <scope>NUCLEOTIDE SEQUENCE</scope>
    <source>
        <strain evidence="2">Rsan-2018</strain>
        <tissue evidence="2">Larvae</tissue>
    </source>
</reference>
<dbReference type="GO" id="GO:0004867">
    <property type="term" value="F:serine-type endopeptidase inhibitor activity"/>
    <property type="evidence" value="ECO:0007669"/>
    <property type="project" value="InterPro"/>
</dbReference>
<keyword evidence="1" id="KW-0472">Membrane</keyword>
<sequence length="265" mass="28567">MATAGRLQLLNKISVKGAGDKLRARAASSRSSLSKLASLWRHRFSPRRSNSRIPGRVPQRIGILRGVTLEFLGGTVALVVTALAAVLLIGVVGLFMMSEDISANIWAHNGHGFTEYVDFQPPSPSSALPDVKQQPPRHGCSAALHSYCVKVRDEYYYQPAVNACVMTPTDSTVVCNHGRNKFVSHASCRKNCVDGAVPAEKCFHNATFSMCTRFPYFAVGVPSAGSGVFRCVKASGAVLAHHRCPAGENRFPTKADCAQMCMRGS</sequence>
<gene>
    <name evidence="2" type="ORF">HPB52_019501</name>
</gene>
<keyword evidence="1" id="KW-0812">Transmembrane</keyword>
<accession>A0A9D4PPE6</accession>
<dbReference type="Proteomes" id="UP000821837">
    <property type="component" value="Chromosome 6"/>
</dbReference>
<reference evidence="2" key="1">
    <citation type="journal article" date="2020" name="Cell">
        <title>Large-Scale Comparative Analyses of Tick Genomes Elucidate Their Genetic Diversity and Vector Capacities.</title>
        <authorList>
            <consortium name="Tick Genome and Microbiome Consortium (TIGMIC)"/>
            <person name="Jia N."/>
            <person name="Wang J."/>
            <person name="Shi W."/>
            <person name="Du L."/>
            <person name="Sun Y."/>
            <person name="Zhan W."/>
            <person name="Jiang J.F."/>
            <person name="Wang Q."/>
            <person name="Zhang B."/>
            <person name="Ji P."/>
            <person name="Bell-Sakyi L."/>
            <person name="Cui X.M."/>
            <person name="Yuan T.T."/>
            <person name="Jiang B.G."/>
            <person name="Yang W.F."/>
            <person name="Lam T.T."/>
            <person name="Chang Q.C."/>
            <person name="Ding S.J."/>
            <person name="Wang X.J."/>
            <person name="Zhu J.G."/>
            <person name="Ruan X.D."/>
            <person name="Zhao L."/>
            <person name="Wei J.T."/>
            <person name="Ye R.Z."/>
            <person name="Que T.C."/>
            <person name="Du C.H."/>
            <person name="Zhou Y.H."/>
            <person name="Cheng J.X."/>
            <person name="Dai P.F."/>
            <person name="Guo W.B."/>
            <person name="Han X.H."/>
            <person name="Huang E.J."/>
            <person name="Li L.F."/>
            <person name="Wei W."/>
            <person name="Gao Y.C."/>
            <person name="Liu J.Z."/>
            <person name="Shao H.Z."/>
            <person name="Wang X."/>
            <person name="Wang C.C."/>
            <person name="Yang T.C."/>
            <person name="Huo Q.B."/>
            <person name="Li W."/>
            <person name="Chen H.Y."/>
            <person name="Chen S.E."/>
            <person name="Zhou L.G."/>
            <person name="Ni X.B."/>
            <person name="Tian J.H."/>
            <person name="Sheng Y."/>
            <person name="Liu T."/>
            <person name="Pan Y.S."/>
            <person name="Xia L.Y."/>
            <person name="Li J."/>
            <person name="Zhao F."/>
            <person name="Cao W.C."/>
        </authorList>
    </citation>
    <scope>NUCLEOTIDE SEQUENCE</scope>
    <source>
        <strain evidence="2">Rsan-2018</strain>
    </source>
</reference>
<evidence type="ECO:0000313" key="3">
    <source>
        <dbReference type="Proteomes" id="UP000821837"/>
    </source>
</evidence>
<feature type="transmembrane region" description="Helical" evidence="1">
    <location>
        <begin position="71"/>
        <end position="95"/>
    </location>
</feature>
<name>A0A9D4PPE6_RHISA</name>
<organism evidence="2 3">
    <name type="scientific">Rhipicephalus sanguineus</name>
    <name type="common">Brown dog tick</name>
    <name type="synonym">Ixodes sanguineus</name>
    <dbReference type="NCBI Taxonomy" id="34632"/>
    <lineage>
        <taxon>Eukaryota</taxon>
        <taxon>Metazoa</taxon>
        <taxon>Ecdysozoa</taxon>
        <taxon>Arthropoda</taxon>
        <taxon>Chelicerata</taxon>
        <taxon>Arachnida</taxon>
        <taxon>Acari</taxon>
        <taxon>Parasitiformes</taxon>
        <taxon>Ixodida</taxon>
        <taxon>Ixodoidea</taxon>
        <taxon>Ixodidae</taxon>
        <taxon>Rhipicephalinae</taxon>
        <taxon>Rhipicephalus</taxon>
        <taxon>Rhipicephalus</taxon>
    </lineage>
</organism>
<protein>
    <recommendedName>
        <fullName evidence="4">BPTI/Kunitz inhibitor domain-containing protein</fullName>
    </recommendedName>
</protein>
<dbReference type="AlphaFoldDB" id="A0A9D4PPE6"/>
<evidence type="ECO:0000256" key="1">
    <source>
        <dbReference type="SAM" id="Phobius"/>
    </source>
</evidence>
<proteinExistence type="predicted"/>
<dbReference type="SUPFAM" id="SSF57362">
    <property type="entry name" value="BPTI-like"/>
    <property type="match status" value="1"/>
</dbReference>
<comment type="caution">
    <text evidence="2">The sequence shown here is derived from an EMBL/GenBank/DDBJ whole genome shotgun (WGS) entry which is preliminary data.</text>
</comment>
<dbReference type="EMBL" id="JABSTV010001252">
    <property type="protein sequence ID" value="KAH7948220.1"/>
    <property type="molecule type" value="Genomic_DNA"/>
</dbReference>
<dbReference type="InterPro" id="IPR036880">
    <property type="entry name" value="Kunitz_BPTI_sf"/>
</dbReference>
<evidence type="ECO:0000313" key="2">
    <source>
        <dbReference type="EMBL" id="KAH7948220.1"/>
    </source>
</evidence>
<keyword evidence="3" id="KW-1185">Reference proteome</keyword>
<evidence type="ECO:0008006" key="4">
    <source>
        <dbReference type="Google" id="ProtNLM"/>
    </source>
</evidence>